<keyword evidence="5" id="KW-1185">Reference proteome</keyword>
<proteinExistence type="predicted"/>
<evidence type="ECO:0000256" key="1">
    <source>
        <dbReference type="SAM" id="Coils"/>
    </source>
</evidence>
<dbReference type="EMBL" id="KZ613484">
    <property type="protein sequence ID" value="PMD20597.1"/>
    <property type="molecule type" value="Genomic_DNA"/>
</dbReference>
<sequence>MAPVPIIPPFNMAFTPRPSVMNNSTIPPFNMAFHPRPSVIDSSTIPPFNKDHHPRPSVMDTPHTNKSSSTITPRNIAKNIVSHGISLQDSEPLDPSYKLILESPTYHQIHLRSIAENGTANTTFVQGEAGLQNEMSPAIMIIITVVVLVVLFLGIFGFDKYLSHRERMEKKKQKEEERNDAERKEGIQKGEFMEIDLGELGVAVAEHVEYADVESGKEVAKERRRSGFGWMRFWR</sequence>
<keyword evidence="1" id="KW-0175">Coiled coil</keyword>
<keyword evidence="3" id="KW-1133">Transmembrane helix</keyword>
<name>A0A2J6Q2T5_9HELO</name>
<feature type="transmembrane region" description="Helical" evidence="3">
    <location>
        <begin position="138"/>
        <end position="158"/>
    </location>
</feature>
<dbReference type="AlphaFoldDB" id="A0A2J6Q2T5"/>
<reference evidence="4 5" key="1">
    <citation type="submission" date="2016-05" db="EMBL/GenBank/DDBJ databases">
        <title>A degradative enzymes factory behind the ericoid mycorrhizal symbiosis.</title>
        <authorList>
            <consortium name="DOE Joint Genome Institute"/>
            <person name="Martino E."/>
            <person name="Morin E."/>
            <person name="Grelet G."/>
            <person name="Kuo A."/>
            <person name="Kohler A."/>
            <person name="Daghino S."/>
            <person name="Barry K."/>
            <person name="Choi C."/>
            <person name="Cichocki N."/>
            <person name="Clum A."/>
            <person name="Copeland A."/>
            <person name="Hainaut M."/>
            <person name="Haridas S."/>
            <person name="Labutti K."/>
            <person name="Lindquist E."/>
            <person name="Lipzen A."/>
            <person name="Khouja H.-R."/>
            <person name="Murat C."/>
            <person name="Ohm R."/>
            <person name="Olson A."/>
            <person name="Spatafora J."/>
            <person name="Veneault-Fourrey C."/>
            <person name="Henrissat B."/>
            <person name="Grigoriev I."/>
            <person name="Martin F."/>
            <person name="Perotto S."/>
        </authorList>
    </citation>
    <scope>NUCLEOTIDE SEQUENCE [LARGE SCALE GENOMIC DNA]</scope>
    <source>
        <strain evidence="4 5">UAMH 7357</strain>
    </source>
</reference>
<gene>
    <name evidence="4" type="ORF">NA56DRAFT_704400</name>
</gene>
<evidence type="ECO:0000313" key="4">
    <source>
        <dbReference type="EMBL" id="PMD20597.1"/>
    </source>
</evidence>
<organism evidence="4 5">
    <name type="scientific">Hyaloscypha hepaticicola</name>
    <dbReference type="NCBI Taxonomy" id="2082293"/>
    <lineage>
        <taxon>Eukaryota</taxon>
        <taxon>Fungi</taxon>
        <taxon>Dikarya</taxon>
        <taxon>Ascomycota</taxon>
        <taxon>Pezizomycotina</taxon>
        <taxon>Leotiomycetes</taxon>
        <taxon>Helotiales</taxon>
        <taxon>Hyaloscyphaceae</taxon>
        <taxon>Hyaloscypha</taxon>
    </lineage>
</organism>
<keyword evidence="3" id="KW-0812">Transmembrane</keyword>
<feature type="coiled-coil region" evidence="1">
    <location>
        <begin position="158"/>
        <end position="185"/>
    </location>
</feature>
<evidence type="ECO:0000256" key="3">
    <source>
        <dbReference type="SAM" id="Phobius"/>
    </source>
</evidence>
<keyword evidence="3" id="KW-0472">Membrane</keyword>
<protein>
    <submittedName>
        <fullName evidence="4">Uncharacterized protein</fullName>
    </submittedName>
</protein>
<feature type="region of interest" description="Disordered" evidence="2">
    <location>
        <begin position="47"/>
        <end position="71"/>
    </location>
</feature>
<evidence type="ECO:0000313" key="5">
    <source>
        <dbReference type="Proteomes" id="UP000235672"/>
    </source>
</evidence>
<dbReference type="Proteomes" id="UP000235672">
    <property type="component" value="Unassembled WGS sequence"/>
</dbReference>
<accession>A0A2J6Q2T5</accession>
<feature type="compositionally biased region" description="Polar residues" evidence="2">
    <location>
        <begin position="62"/>
        <end position="71"/>
    </location>
</feature>
<evidence type="ECO:0000256" key="2">
    <source>
        <dbReference type="SAM" id="MobiDB-lite"/>
    </source>
</evidence>